<evidence type="ECO:0000313" key="3">
    <source>
        <dbReference type="Proteomes" id="UP000179734"/>
    </source>
</evidence>
<reference evidence="2 3" key="1">
    <citation type="submission" date="2016-10" db="EMBL/GenBank/DDBJ databases">
        <title>Genome sequence of Mycobacterium talmonii.</title>
        <authorList>
            <person name="Greninger A.L."/>
            <person name="Elliott B."/>
            <person name="Vasireddy S."/>
            <person name="Vasireddy R."/>
        </authorList>
    </citation>
    <scope>NUCLEOTIDE SEQUENCE [LARGE SCALE GENOMIC DNA]</scope>
    <source>
        <strain evidence="3">NE-TNMC-100812</strain>
    </source>
</reference>
<protein>
    <recommendedName>
        <fullName evidence="1">PknH-like extracellular domain-containing protein</fullName>
    </recommendedName>
</protein>
<sequence length="220" mass="24116">MVLCLLLAGCSTLVPGQAEPADHDGPVPVPKAALRSVLLDGHDLNTVMGASDLEIQKTRTELFDDDDEWDQSCLAIWYPIQRSVYQDSGWSALRAQTVRGGDVNGPDDHLVVEAAVVYPSRKAVADFFHQLTDDWTRCGDRHFTNRDPDGDPAEWQFGAVDATDSTLVVNQTQLHTNGWSCQHAMRATNNVIIDVLACKMNGDDEAKTIVDDIDAKLPSV</sequence>
<dbReference type="Gene3D" id="3.40.1000.70">
    <property type="entry name" value="PknH-like extracellular domain"/>
    <property type="match status" value="1"/>
</dbReference>
<evidence type="ECO:0000313" key="2">
    <source>
        <dbReference type="EMBL" id="OHU85832.1"/>
    </source>
</evidence>
<dbReference type="InterPro" id="IPR026954">
    <property type="entry name" value="PknH-like_Extracell"/>
</dbReference>
<dbReference type="Proteomes" id="UP000179734">
    <property type="component" value="Unassembled WGS sequence"/>
</dbReference>
<comment type="caution">
    <text evidence="2">The sequence shown here is derived from an EMBL/GenBank/DDBJ whole genome shotgun (WGS) entry which is preliminary data.</text>
</comment>
<name>A0A1S1MS70_9MYCO</name>
<evidence type="ECO:0000259" key="1">
    <source>
        <dbReference type="Pfam" id="PF14032"/>
    </source>
</evidence>
<dbReference type="Pfam" id="PF14032">
    <property type="entry name" value="PknH_C"/>
    <property type="match status" value="1"/>
</dbReference>
<feature type="domain" description="PknH-like extracellular" evidence="1">
    <location>
        <begin position="29"/>
        <end position="215"/>
    </location>
</feature>
<organism evidence="2 3">
    <name type="scientific">Mycobacterium talmoniae</name>
    <dbReference type="NCBI Taxonomy" id="1858794"/>
    <lineage>
        <taxon>Bacteria</taxon>
        <taxon>Bacillati</taxon>
        <taxon>Actinomycetota</taxon>
        <taxon>Actinomycetes</taxon>
        <taxon>Mycobacteriales</taxon>
        <taxon>Mycobacteriaceae</taxon>
        <taxon>Mycobacterium</taxon>
    </lineage>
</organism>
<keyword evidence="3" id="KW-1185">Reference proteome</keyword>
<proteinExistence type="predicted"/>
<dbReference type="InterPro" id="IPR038232">
    <property type="entry name" value="PknH-like_Extracell_sf"/>
</dbReference>
<accession>A0A1S1MS70</accession>
<dbReference type="EMBL" id="MLQM01000280">
    <property type="protein sequence ID" value="OHU85832.1"/>
    <property type="molecule type" value="Genomic_DNA"/>
</dbReference>
<dbReference type="AlphaFoldDB" id="A0A1S1MS70"/>
<gene>
    <name evidence="2" type="ORF">BKN37_26345</name>
</gene>